<organism evidence="4 5">
    <name type="scientific">Brachionus calyciflorus</name>
    <dbReference type="NCBI Taxonomy" id="104777"/>
    <lineage>
        <taxon>Eukaryota</taxon>
        <taxon>Metazoa</taxon>
        <taxon>Spiralia</taxon>
        <taxon>Gnathifera</taxon>
        <taxon>Rotifera</taxon>
        <taxon>Eurotatoria</taxon>
        <taxon>Monogononta</taxon>
        <taxon>Pseudotrocha</taxon>
        <taxon>Ploima</taxon>
        <taxon>Brachionidae</taxon>
        <taxon>Brachionus</taxon>
    </lineage>
</organism>
<dbReference type="PANTHER" id="PTHR43691:SF11">
    <property type="entry name" value="FI09636P-RELATED"/>
    <property type="match status" value="1"/>
</dbReference>
<dbReference type="GO" id="GO:0004850">
    <property type="term" value="F:uridine phosphorylase activity"/>
    <property type="evidence" value="ECO:0007669"/>
    <property type="project" value="InterPro"/>
</dbReference>
<sequence length="314" mass="36235">MGHYDALNNNSVKKYAFHNLNKHLHSFEEDFFYHLYLGKNQNDLKAMFGDVKFVCMGGTSKRMQKFAHYMKDLLGYRIPTGLTLNDITKLTDRYSMYKVGPILFANHGIGCPSLSILLNEIMKLLHYAGCEDLTFFRIGTCGGIGVEPGTVIFTEEAVDGLLRPEYRQYVLGKEKIRETQCDRELIKELLEISQEMKVGQKFNVVTGKTMCAHDFYEGQSRIDGVFCDYTQEEKLEFLKQCNEKGVVNMEMESLCFAGMLNFAKTRFGIVCVALLNRLENDQITVSNDMIMEFQERPFEIIGEYIRRRIVENEK</sequence>
<evidence type="ECO:0000313" key="5">
    <source>
        <dbReference type="Proteomes" id="UP000663879"/>
    </source>
</evidence>
<keyword evidence="5" id="KW-1185">Reference proteome</keyword>
<proteinExistence type="inferred from homology"/>
<comment type="caution">
    <text evidence="4">The sequence shown here is derived from an EMBL/GenBank/DDBJ whole genome shotgun (WGS) entry which is preliminary data.</text>
</comment>
<dbReference type="Proteomes" id="UP000663879">
    <property type="component" value="Unassembled WGS sequence"/>
</dbReference>
<dbReference type="PANTHER" id="PTHR43691">
    <property type="entry name" value="URIDINE PHOSPHORYLASE"/>
    <property type="match status" value="1"/>
</dbReference>
<dbReference type="NCBIfam" id="TIGR01719">
    <property type="entry name" value="euk_UDPppase"/>
    <property type="match status" value="1"/>
</dbReference>
<feature type="binding site" evidence="2">
    <location>
        <position position="93"/>
    </location>
    <ligand>
        <name>phosphate</name>
        <dbReference type="ChEBI" id="CHEBI:43474"/>
    </ligand>
</feature>
<dbReference type="CDD" id="cd17763">
    <property type="entry name" value="UP_hUPP-like"/>
    <property type="match status" value="1"/>
</dbReference>
<dbReference type="Pfam" id="PF01048">
    <property type="entry name" value="PNP_UDP_1"/>
    <property type="match status" value="1"/>
</dbReference>
<gene>
    <name evidence="4" type="ORF">OXX778_LOCUS11814</name>
</gene>
<feature type="domain" description="Nucleoside phosphorylase" evidence="3">
    <location>
        <begin position="52"/>
        <end position="279"/>
    </location>
</feature>
<reference evidence="4" key="1">
    <citation type="submission" date="2021-02" db="EMBL/GenBank/DDBJ databases">
        <authorList>
            <person name="Nowell W R."/>
        </authorList>
    </citation>
    <scope>NUCLEOTIDE SEQUENCE</scope>
    <source>
        <strain evidence="4">Ploen Becks lab</strain>
    </source>
</reference>
<dbReference type="OrthoDB" id="204058at2759"/>
<dbReference type="AlphaFoldDB" id="A0A814AAX3"/>
<feature type="binding site" evidence="2">
    <location>
        <position position="221"/>
    </location>
    <ligand>
        <name>substrate</name>
    </ligand>
</feature>
<protein>
    <recommendedName>
        <fullName evidence="3">Nucleoside phosphorylase domain-containing protein</fullName>
    </recommendedName>
</protein>
<dbReference type="InterPro" id="IPR000845">
    <property type="entry name" value="Nucleoside_phosphorylase_d"/>
</dbReference>
<dbReference type="GO" id="GO:0005829">
    <property type="term" value="C:cytosol"/>
    <property type="evidence" value="ECO:0007669"/>
    <property type="project" value="TreeGrafter"/>
</dbReference>
<dbReference type="InterPro" id="IPR010059">
    <property type="entry name" value="Uridine_phosphorylase_euk"/>
</dbReference>
<dbReference type="InterPro" id="IPR035994">
    <property type="entry name" value="Nucleoside_phosphorylase_sf"/>
</dbReference>
<dbReference type="EMBL" id="CAJNOC010002050">
    <property type="protein sequence ID" value="CAF0909314.1"/>
    <property type="molecule type" value="Genomic_DNA"/>
</dbReference>
<evidence type="ECO:0000259" key="3">
    <source>
        <dbReference type="Pfam" id="PF01048"/>
    </source>
</evidence>
<feature type="binding site" evidence="2">
    <location>
        <begin position="137"/>
        <end position="140"/>
    </location>
    <ligand>
        <name>phosphate</name>
        <dbReference type="ChEBI" id="CHEBI:43474"/>
    </ligand>
</feature>
<evidence type="ECO:0000313" key="4">
    <source>
        <dbReference type="EMBL" id="CAF0909314.1"/>
    </source>
</evidence>
<comment type="similarity">
    <text evidence="1">Belongs to the PNP/UDP phosphorylase family.</text>
</comment>
<dbReference type="Gene3D" id="3.40.50.1580">
    <property type="entry name" value="Nucleoside phosphorylase domain"/>
    <property type="match status" value="1"/>
</dbReference>
<accession>A0A814AAX3</accession>
<dbReference type="SUPFAM" id="SSF53167">
    <property type="entry name" value="Purine and uridine phosphorylases"/>
    <property type="match status" value="1"/>
</dbReference>
<name>A0A814AAX3_9BILA</name>
<dbReference type="GO" id="GO:0006218">
    <property type="term" value="P:uridine catabolic process"/>
    <property type="evidence" value="ECO:0007669"/>
    <property type="project" value="TreeGrafter"/>
</dbReference>
<evidence type="ECO:0000256" key="1">
    <source>
        <dbReference type="ARBA" id="ARBA00010456"/>
    </source>
</evidence>
<evidence type="ECO:0000256" key="2">
    <source>
        <dbReference type="PIRSR" id="PIRSR610059-50"/>
    </source>
</evidence>
<feature type="binding site" evidence="2">
    <location>
        <position position="219"/>
    </location>
    <ligand>
        <name>substrate</name>
    </ligand>
</feature>
<dbReference type="GO" id="GO:0009166">
    <property type="term" value="P:nucleotide catabolic process"/>
    <property type="evidence" value="ECO:0007669"/>
    <property type="project" value="InterPro"/>
</dbReference>